<dbReference type="SUPFAM" id="SSF53254">
    <property type="entry name" value="Phosphoglycerate mutase-like"/>
    <property type="match status" value="1"/>
</dbReference>
<dbReference type="InterPro" id="IPR029033">
    <property type="entry name" value="His_PPase_superfam"/>
</dbReference>
<proteinExistence type="predicted"/>
<dbReference type="Proteomes" id="UP001331761">
    <property type="component" value="Unassembled WGS sequence"/>
</dbReference>
<dbReference type="EMBL" id="WIXE01016199">
    <property type="protein sequence ID" value="KAK5972862.1"/>
    <property type="molecule type" value="Genomic_DNA"/>
</dbReference>
<comment type="caution">
    <text evidence="1">The sequence shown here is derived from an EMBL/GenBank/DDBJ whole genome shotgun (WGS) entry which is preliminary data.</text>
</comment>
<keyword evidence="2" id="KW-1185">Reference proteome</keyword>
<dbReference type="GO" id="GO:0016791">
    <property type="term" value="F:phosphatase activity"/>
    <property type="evidence" value="ECO:0007669"/>
    <property type="project" value="UniProtKB-ARBA"/>
</dbReference>
<dbReference type="AlphaFoldDB" id="A0AAN8F5X5"/>
<sequence length="256" mass="28961">MTMQVFLAGLYKPVARADWDPFREFLWSPVPYTIDDPTLRMYAVKECTNSDRVWKPINEDSLPTLAEAKKKSTILLHYIEKKSGWSIKSLGKLACLADNLIEIVAYIEDMYNASYPTWLLHPELRGYDKEKIVAEIMSFAEMPQIVCANYAPCLMSYLMAGVWLRHILSIIGDPAKESSPRIVGYALHTEVTLALMKLIGIEKDELTTSAGFIIEYRSKPAPSTRLLNHGPNPIDDHVIYKAISDWKKACGINSDC</sequence>
<name>A0AAN8F5X5_TRICO</name>
<reference evidence="1 2" key="1">
    <citation type="submission" date="2019-10" db="EMBL/GenBank/DDBJ databases">
        <title>Assembly and Annotation for the nematode Trichostrongylus colubriformis.</title>
        <authorList>
            <person name="Martin J."/>
        </authorList>
    </citation>
    <scope>NUCLEOTIDE SEQUENCE [LARGE SCALE GENOMIC DNA]</scope>
    <source>
        <strain evidence="1">G859</strain>
        <tissue evidence="1">Whole worm</tissue>
    </source>
</reference>
<protein>
    <submittedName>
        <fullName evidence="1">Histidine acid phosphatase</fullName>
    </submittedName>
</protein>
<dbReference type="Gene3D" id="3.40.50.1240">
    <property type="entry name" value="Phosphoglycerate mutase-like"/>
    <property type="match status" value="1"/>
</dbReference>
<evidence type="ECO:0000313" key="2">
    <source>
        <dbReference type="Proteomes" id="UP001331761"/>
    </source>
</evidence>
<organism evidence="1 2">
    <name type="scientific">Trichostrongylus colubriformis</name>
    <name type="common">Black scour worm</name>
    <dbReference type="NCBI Taxonomy" id="6319"/>
    <lineage>
        <taxon>Eukaryota</taxon>
        <taxon>Metazoa</taxon>
        <taxon>Ecdysozoa</taxon>
        <taxon>Nematoda</taxon>
        <taxon>Chromadorea</taxon>
        <taxon>Rhabditida</taxon>
        <taxon>Rhabditina</taxon>
        <taxon>Rhabditomorpha</taxon>
        <taxon>Strongyloidea</taxon>
        <taxon>Trichostrongylidae</taxon>
        <taxon>Trichostrongylus</taxon>
    </lineage>
</organism>
<evidence type="ECO:0000313" key="1">
    <source>
        <dbReference type="EMBL" id="KAK5972862.1"/>
    </source>
</evidence>
<accession>A0AAN8F5X5</accession>
<gene>
    <name evidence="1" type="ORF">GCK32_004523</name>
</gene>